<keyword evidence="3" id="KW-1185">Reference proteome</keyword>
<feature type="region of interest" description="Disordered" evidence="1">
    <location>
        <begin position="63"/>
        <end position="100"/>
    </location>
</feature>
<proteinExistence type="predicted"/>
<evidence type="ECO:0000256" key="1">
    <source>
        <dbReference type="SAM" id="MobiDB-lite"/>
    </source>
</evidence>
<dbReference type="EMBL" id="JACEFO010001921">
    <property type="protein sequence ID" value="KAF8693953.1"/>
    <property type="molecule type" value="Genomic_DNA"/>
</dbReference>
<organism evidence="2 3">
    <name type="scientific">Digitaria exilis</name>
    <dbReference type="NCBI Taxonomy" id="1010633"/>
    <lineage>
        <taxon>Eukaryota</taxon>
        <taxon>Viridiplantae</taxon>
        <taxon>Streptophyta</taxon>
        <taxon>Embryophyta</taxon>
        <taxon>Tracheophyta</taxon>
        <taxon>Spermatophyta</taxon>
        <taxon>Magnoliopsida</taxon>
        <taxon>Liliopsida</taxon>
        <taxon>Poales</taxon>
        <taxon>Poaceae</taxon>
        <taxon>PACMAD clade</taxon>
        <taxon>Panicoideae</taxon>
        <taxon>Panicodae</taxon>
        <taxon>Paniceae</taxon>
        <taxon>Anthephorinae</taxon>
        <taxon>Digitaria</taxon>
    </lineage>
</organism>
<sequence>MPLTEADAEVAKLGSGALAAQAEAAAAAPVEVETAGGGASGGRRSARGQGCWRAGGGCRRRNYAATEGVRPTATATSPPPSPRYGCHRRPLPSPSSFFRP</sequence>
<protein>
    <submittedName>
        <fullName evidence="2">Uncharacterized protein</fullName>
    </submittedName>
</protein>
<dbReference type="Proteomes" id="UP000636709">
    <property type="component" value="Unassembled WGS sequence"/>
</dbReference>
<accession>A0A835BCL4</accession>
<reference evidence="2" key="1">
    <citation type="submission" date="2020-07" db="EMBL/GenBank/DDBJ databases">
        <title>Genome sequence and genetic diversity analysis of an under-domesticated orphan crop, white fonio (Digitaria exilis).</title>
        <authorList>
            <person name="Bennetzen J.L."/>
            <person name="Chen S."/>
            <person name="Ma X."/>
            <person name="Wang X."/>
            <person name="Yssel A.E.J."/>
            <person name="Chaluvadi S.R."/>
            <person name="Johnson M."/>
            <person name="Gangashetty P."/>
            <person name="Hamidou F."/>
            <person name="Sanogo M.D."/>
            <person name="Zwaenepoel A."/>
            <person name="Wallace J."/>
            <person name="Van De Peer Y."/>
            <person name="Van Deynze A."/>
        </authorList>
    </citation>
    <scope>NUCLEOTIDE SEQUENCE</scope>
    <source>
        <tissue evidence="2">Leaves</tissue>
    </source>
</reference>
<evidence type="ECO:0000313" key="2">
    <source>
        <dbReference type="EMBL" id="KAF8693953.1"/>
    </source>
</evidence>
<evidence type="ECO:0000313" key="3">
    <source>
        <dbReference type="Proteomes" id="UP000636709"/>
    </source>
</evidence>
<comment type="caution">
    <text evidence="2">The sequence shown here is derived from an EMBL/GenBank/DDBJ whole genome shotgun (WGS) entry which is preliminary data.</text>
</comment>
<gene>
    <name evidence="2" type="ORF">HU200_038598</name>
</gene>
<name>A0A835BCL4_9POAL</name>
<feature type="region of interest" description="Disordered" evidence="1">
    <location>
        <begin position="32"/>
        <end position="51"/>
    </location>
</feature>
<dbReference type="AlphaFoldDB" id="A0A835BCL4"/>